<keyword evidence="7 11" id="KW-0862">Zinc</keyword>
<dbReference type="InterPro" id="IPR004387">
    <property type="entry name" value="Pept_M50_Zn"/>
</dbReference>
<dbReference type="PANTHER" id="PTHR42837">
    <property type="entry name" value="REGULATOR OF SIGMA-E PROTEASE RSEP"/>
    <property type="match status" value="1"/>
</dbReference>
<organism evidence="13 14">
    <name type="scientific">Candidatus Limenecus avicola</name>
    <dbReference type="NCBI Taxonomy" id="2840847"/>
    <lineage>
        <taxon>Bacteria</taxon>
        <taxon>Bacillati</taxon>
        <taxon>Bacillota</taxon>
        <taxon>Clostridia</taxon>
        <taxon>Eubacteriales</taxon>
        <taxon>Clostridiaceae</taxon>
        <taxon>Clostridiaceae incertae sedis</taxon>
        <taxon>Candidatus Limenecus</taxon>
    </lineage>
</organism>
<dbReference type="InterPro" id="IPR001478">
    <property type="entry name" value="PDZ"/>
</dbReference>
<keyword evidence="9 11" id="KW-0482">Metalloprotease</keyword>
<reference evidence="13" key="2">
    <citation type="journal article" date="2021" name="PeerJ">
        <title>Extensive microbial diversity within the chicken gut microbiome revealed by metagenomics and culture.</title>
        <authorList>
            <person name="Gilroy R."/>
            <person name="Ravi A."/>
            <person name="Getino M."/>
            <person name="Pursley I."/>
            <person name="Horton D.L."/>
            <person name="Alikhan N.F."/>
            <person name="Baker D."/>
            <person name="Gharbi K."/>
            <person name="Hall N."/>
            <person name="Watson M."/>
            <person name="Adriaenssens E.M."/>
            <person name="Foster-Nyarko E."/>
            <person name="Jarju S."/>
            <person name="Secka A."/>
            <person name="Antonio M."/>
            <person name="Oren A."/>
            <person name="Chaudhuri R.R."/>
            <person name="La Ragione R."/>
            <person name="Hildebrand F."/>
            <person name="Pallen M.J."/>
        </authorList>
    </citation>
    <scope>NUCLEOTIDE SEQUENCE</scope>
    <source>
        <strain evidence="13">CHK154-7741</strain>
    </source>
</reference>
<comment type="subcellular location">
    <subcellularLocation>
        <location evidence="2">Membrane</location>
        <topology evidence="2">Multi-pass membrane protein</topology>
    </subcellularLocation>
</comment>
<evidence type="ECO:0000256" key="5">
    <source>
        <dbReference type="ARBA" id="ARBA00022692"/>
    </source>
</evidence>
<comment type="similarity">
    <text evidence="3 11">Belongs to the peptidase M50B family.</text>
</comment>
<feature type="domain" description="PDZ" evidence="12">
    <location>
        <begin position="129"/>
        <end position="161"/>
    </location>
</feature>
<dbReference type="AlphaFoldDB" id="A0A9D1N193"/>
<feature type="transmembrane region" description="Helical" evidence="11">
    <location>
        <begin position="435"/>
        <end position="456"/>
    </location>
</feature>
<dbReference type="PROSITE" id="PS50106">
    <property type="entry name" value="PDZ"/>
    <property type="match status" value="1"/>
</dbReference>
<dbReference type="GO" id="GO:0004222">
    <property type="term" value="F:metalloendopeptidase activity"/>
    <property type="evidence" value="ECO:0007669"/>
    <property type="project" value="InterPro"/>
</dbReference>
<evidence type="ECO:0000256" key="9">
    <source>
        <dbReference type="ARBA" id="ARBA00023049"/>
    </source>
</evidence>
<comment type="caution">
    <text evidence="13">The sequence shown here is derived from an EMBL/GenBank/DDBJ whole genome shotgun (WGS) entry which is preliminary data.</text>
</comment>
<accession>A0A9D1N193</accession>
<dbReference type="EMBL" id="DVOD01000055">
    <property type="protein sequence ID" value="HIU92990.1"/>
    <property type="molecule type" value="Genomic_DNA"/>
</dbReference>
<proteinExistence type="inferred from homology"/>
<evidence type="ECO:0000256" key="11">
    <source>
        <dbReference type="RuleBase" id="RU362031"/>
    </source>
</evidence>
<dbReference type="Proteomes" id="UP000886748">
    <property type="component" value="Unassembled WGS sequence"/>
</dbReference>
<keyword evidence="6 11" id="KW-0378">Hydrolase</keyword>
<dbReference type="SUPFAM" id="SSF50156">
    <property type="entry name" value="PDZ domain-like"/>
    <property type="match status" value="1"/>
</dbReference>
<dbReference type="InterPro" id="IPR008915">
    <property type="entry name" value="Peptidase_M50"/>
</dbReference>
<keyword evidence="11" id="KW-0479">Metal-binding</keyword>
<evidence type="ECO:0000256" key="8">
    <source>
        <dbReference type="ARBA" id="ARBA00022989"/>
    </source>
</evidence>
<keyword evidence="8 11" id="KW-1133">Transmembrane helix</keyword>
<dbReference type="GO" id="GO:0016020">
    <property type="term" value="C:membrane"/>
    <property type="evidence" value="ECO:0007669"/>
    <property type="project" value="UniProtKB-SubCell"/>
</dbReference>
<dbReference type="GO" id="GO:0006508">
    <property type="term" value="P:proteolysis"/>
    <property type="evidence" value="ECO:0007669"/>
    <property type="project" value="UniProtKB-KW"/>
</dbReference>
<evidence type="ECO:0000256" key="1">
    <source>
        <dbReference type="ARBA" id="ARBA00001947"/>
    </source>
</evidence>
<feature type="transmembrane region" description="Helical" evidence="11">
    <location>
        <begin position="94"/>
        <end position="118"/>
    </location>
</feature>
<keyword evidence="5 11" id="KW-0812">Transmembrane</keyword>
<evidence type="ECO:0000256" key="3">
    <source>
        <dbReference type="ARBA" id="ARBA00007931"/>
    </source>
</evidence>
<dbReference type="PANTHER" id="PTHR42837:SF2">
    <property type="entry name" value="MEMBRANE METALLOPROTEASE ARASP2, CHLOROPLASTIC-RELATED"/>
    <property type="match status" value="1"/>
</dbReference>
<dbReference type="NCBIfam" id="TIGR00054">
    <property type="entry name" value="RIP metalloprotease RseP"/>
    <property type="match status" value="1"/>
</dbReference>
<comment type="cofactor">
    <cofactor evidence="1 11">
        <name>Zn(2+)</name>
        <dbReference type="ChEBI" id="CHEBI:29105"/>
    </cofactor>
</comment>
<keyword evidence="10 11" id="KW-0472">Membrane</keyword>
<evidence type="ECO:0000259" key="12">
    <source>
        <dbReference type="PROSITE" id="PS50106"/>
    </source>
</evidence>
<evidence type="ECO:0000313" key="13">
    <source>
        <dbReference type="EMBL" id="HIU92990.1"/>
    </source>
</evidence>
<reference evidence="13" key="1">
    <citation type="submission" date="2020-10" db="EMBL/GenBank/DDBJ databases">
        <authorList>
            <person name="Gilroy R."/>
        </authorList>
    </citation>
    <scope>NUCLEOTIDE SEQUENCE</scope>
    <source>
        <strain evidence="13">CHK154-7741</strain>
    </source>
</reference>
<evidence type="ECO:0000256" key="10">
    <source>
        <dbReference type="ARBA" id="ARBA00023136"/>
    </source>
</evidence>
<evidence type="ECO:0000256" key="4">
    <source>
        <dbReference type="ARBA" id="ARBA00022670"/>
    </source>
</evidence>
<evidence type="ECO:0000313" key="14">
    <source>
        <dbReference type="Proteomes" id="UP000886748"/>
    </source>
</evidence>
<gene>
    <name evidence="13" type="primary">rseP</name>
    <name evidence="13" type="ORF">IAD26_07650</name>
</gene>
<dbReference type="EC" id="3.4.24.-" evidence="11"/>
<evidence type="ECO:0000256" key="6">
    <source>
        <dbReference type="ARBA" id="ARBA00022801"/>
    </source>
</evidence>
<feature type="transmembrane region" description="Helical" evidence="11">
    <location>
        <begin position="380"/>
        <end position="403"/>
    </location>
</feature>
<sequence length="460" mass="50494">MNIIIMILLISFLILVHELGHLLTALALGFKVTRFGFGLPVGPTLFKAKIKDIEVVVHALLLGGYVSFPDDEENTELPKDSKEFFHNQPIWKRAIVLSAGVAANMLCAIALVMVTAAVTHKLPTDRAIVYVKNINQAQGASVNASGLQKGDIILKINGSNIIQPFQTNIYAKASKKFDGYVSTKAYYANLKKLQDKNPGIKDAYSPITKGEKINLIAATDEAPMHLSAAALMGIEKIKNDDIKLNSEQKELRNSLEGKSEYKANGLVSLSDLAKALSDTRKPMVFTVKRKVNGKDEILTLKPIYSNEEGLIGIERDGERVLIHTDSPAKIVTGSLQYTWINTKYTLIGLEKLLTGQIPVKELRGIVAATKMGGDMIEQTGILNGILLTAIISINLAVMNLLPIPALDGGHLMFLIIEKFKGKPLDEKVMAKISNFFFLLLIILMMVLIFNDIFAIVTKQI</sequence>
<protein>
    <recommendedName>
        <fullName evidence="11">Zinc metalloprotease</fullName>
        <ecNumber evidence="11">3.4.24.-</ecNumber>
    </recommendedName>
</protein>
<evidence type="ECO:0000256" key="7">
    <source>
        <dbReference type="ARBA" id="ARBA00022833"/>
    </source>
</evidence>
<evidence type="ECO:0000256" key="2">
    <source>
        <dbReference type="ARBA" id="ARBA00004141"/>
    </source>
</evidence>
<dbReference type="InterPro" id="IPR036034">
    <property type="entry name" value="PDZ_sf"/>
</dbReference>
<name>A0A9D1N193_9CLOT</name>
<dbReference type="Pfam" id="PF02163">
    <property type="entry name" value="Peptidase_M50"/>
    <property type="match status" value="1"/>
</dbReference>
<keyword evidence="4" id="KW-0645">Protease</keyword>
<dbReference type="GO" id="GO:0046872">
    <property type="term" value="F:metal ion binding"/>
    <property type="evidence" value="ECO:0007669"/>
    <property type="project" value="UniProtKB-KW"/>
</dbReference>